<feature type="chain" id="PRO_5046799457" evidence="1">
    <location>
        <begin position="28"/>
        <end position="411"/>
    </location>
</feature>
<comment type="caution">
    <text evidence="2">The sequence shown here is derived from an EMBL/GenBank/DDBJ whole genome shotgun (WGS) entry which is preliminary data.</text>
</comment>
<keyword evidence="1" id="KW-0732">Signal</keyword>
<keyword evidence="3" id="KW-1185">Reference proteome</keyword>
<feature type="signal peptide" evidence="1">
    <location>
        <begin position="1"/>
        <end position="27"/>
    </location>
</feature>
<accession>A0ABY1PYE0</accession>
<proteinExistence type="predicted"/>
<reference evidence="2 3" key="1">
    <citation type="submission" date="2017-05" db="EMBL/GenBank/DDBJ databases">
        <authorList>
            <person name="Varghese N."/>
            <person name="Submissions S."/>
        </authorList>
    </citation>
    <scope>NUCLEOTIDE SEQUENCE [LARGE SCALE GENOMIC DNA]</scope>
    <source>
        <strain evidence="2 3">DSM 25457</strain>
    </source>
</reference>
<dbReference type="Proteomes" id="UP001158067">
    <property type="component" value="Unassembled WGS sequence"/>
</dbReference>
<name>A0ABY1PYE0_9BACT</name>
<evidence type="ECO:0000256" key="1">
    <source>
        <dbReference type="SAM" id="SignalP"/>
    </source>
</evidence>
<evidence type="ECO:0000313" key="3">
    <source>
        <dbReference type="Proteomes" id="UP001158067"/>
    </source>
</evidence>
<sequence>MSVRKLTTKLTMLLALIVGGANANAYAGDPQLPPADPFEFDPDFQWFEPIYGADMLDMKPAKRAHTGWYATYDRLALYGKRPDAINGTGDENKLDKGAGHRYDLGYMDPDGETGYLFSYTDYEVGAMDGFRIDRINRLNDENLDGEPEYALGATRFGLPVFPEDGNVFGFSRRFYDIGQTVNNMDIDSYEFMKTWRMEPYHYGGILEPMLGVRFLRAQDLGMSRNYARTREGELNPDNVNLAYFTDLGESTDAIERLTENISDIDNELYTVQFGFRYFKFQNRFRYSAEFRGFTGLNLQCLKQQQAITTTTYDGFDIGSDVTQNLVTKDITTYQTNEEFFIGYEVRAEMSYQLTKMFHVRCGVELVDLALGLWRNDRSLGFREQGDYVDSGENREQSFLAVGGTFGIEMNR</sequence>
<organism evidence="2 3">
    <name type="scientific">Neorhodopirellula lusitana</name>
    <dbReference type="NCBI Taxonomy" id="445327"/>
    <lineage>
        <taxon>Bacteria</taxon>
        <taxon>Pseudomonadati</taxon>
        <taxon>Planctomycetota</taxon>
        <taxon>Planctomycetia</taxon>
        <taxon>Pirellulales</taxon>
        <taxon>Pirellulaceae</taxon>
        <taxon>Neorhodopirellula</taxon>
    </lineage>
</organism>
<gene>
    <name evidence="2" type="ORF">SAMN06265222_10335</name>
</gene>
<dbReference type="EMBL" id="FXUG01000003">
    <property type="protein sequence ID" value="SMP50096.1"/>
    <property type="molecule type" value="Genomic_DNA"/>
</dbReference>
<evidence type="ECO:0000313" key="2">
    <source>
        <dbReference type="EMBL" id="SMP50096.1"/>
    </source>
</evidence>
<protein>
    <submittedName>
        <fullName evidence="2">Uncharacterized protein</fullName>
    </submittedName>
</protein>